<evidence type="ECO:0000256" key="1">
    <source>
        <dbReference type="ARBA" id="ARBA00004141"/>
    </source>
</evidence>
<dbReference type="EMBL" id="LANA01000002">
    <property type="protein sequence ID" value="NMN68110.1"/>
    <property type="molecule type" value="Genomic_DNA"/>
</dbReference>
<evidence type="ECO:0000256" key="5">
    <source>
        <dbReference type="ARBA" id="ARBA00022967"/>
    </source>
</evidence>
<evidence type="ECO:0000256" key="7">
    <source>
        <dbReference type="ARBA" id="ARBA00023027"/>
    </source>
</evidence>
<sequence length="103" mass="11224">MIDIGLGHYLTLSAIIFTIGIIGIFLNRKNIIVILMSIELILLAVNINLVAFSIFLNDLSGQIFTLFILTVAAAEAAIGLAIIVVYYRNSSTIRVEEINSLKG</sequence>
<dbReference type="EC" id="7.1.1.-" evidence="9"/>
<dbReference type="InterPro" id="IPR039428">
    <property type="entry name" value="NUOK/Mnh_C1-like"/>
</dbReference>
<dbReference type="PANTHER" id="PTHR11434">
    <property type="entry name" value="NADH-UBIQUINONE OXIDOREDUCTASE SUBUNIT ND4L"/>
    <property type="match status" value="1"/>
</dbReference>
<evidence type="ECO:0000256" key="8">
    <source>
        <dbReference type="ARBA" id="ARBA00023136"/>
    </source>
</evidence>
<evidence type="ECO:0000256" key="3">
    <source>
        <dbReference type="ARBA" id="ARBA00022448"/>
    </source>
</evidence>
<keyword evidence="9" id="KW-0830">Ubiquinone</keyword>
<evidence type="ECO:0000313" key="10">
    <source>
        <dbReference type="EMBL" id="NMN68110.1"/>
    </source>
</evidence>
<organism evidence="10 11">
    <name type="scientific">Pelagibacter ubique</name>
    <dbReference type="NCBI Taxonomy" id="198252"/>
    <lineage>
        <taxon>Bacteria</taxon>
        <taxon>Pseudomonadati</taxon>
        <taxon>Pseudomonadota</taxon>
        <taxon>Alphaproteobacteria</taxon>
        <taxon>Candidatus Pelagibacterales</taxon>
        <taxon>Candidatus Pelagibacteraceae</taxon>
        <taxon>Candidatus Pelagibacter</taxon>
    </lineage>
</organism>
<reference evidence="10 11" key="1">
    <citation type="submission" date="2019-07" db="EMBL/GenBank/DDBJ databases">
        <title>SAR11 Genome Evolution.</title>
        <authorList>
            <person name="Giovannoni S."/>
        </authorList>
    </citation>
    <scope>NUCLEOTIDE SEQUENCE [LARGE SCALE GENOMIC DNA]</scope>
    <source>
        <strain evidence="10 11">HTCC9565</strain>
    </source>
</reference>
<dbReference type="Proteomes" id="UP001166004">
    <property type="component" value="Unassembled WGS sequence"/>
</dbReference>
<comment type="similarity">
    <text evidence="2 9">Belongs to the complex I subunit 4L family.</text>
</comment>
<dbReference type="HAMAP" id="MF_01456">
    <property type="entry name" value="NDH1_NuoK"/>
    <property type="match status" value="1"/>
</dbReference>
<comment type="function">
    <text evidence="9">NDH-1 shuttles electrons from NADH, via FMN and iron-sulfur (Fe-S) centers, to quinones in the respiratory chain. The immediate electron acceptor for the enzyme in this species is believed to be ubiquinone. Couples the redox reaction to proton translocation (for every two electrons transferred, four hydrogen ions are translocated across the cytoplasmic membrane), and thus conserves the redox energy in a proton gradient.</text>
</comment>
<comment type="catalytic activity">
    <reaction evidence="9">
        <text>a quinone + NADH + 5 H(+)(in) = a quinol + NAD(+) + 4 H(+)(out)</text>
        <dbReference type="Rhea" id="RHEA:57888"/>
        <dbReference type="ChEBI" id="CHEBI:15378"/>
        <dbReference type="ChEBI" id="CHEBI:24646"/>
        <dbReference type="ChEBI" id="CHEBI:57540"/>
        <dbReference type="ChEBI" id="CHEBI:57945"/>
        <dbReference type="ChEBI" id="CHEBI:132124"/>
    </reaction>
</comment>
<protein>
    <recommendedName>
        <fullName evidence="9">NADH-quinone oxidoreductase subunit K</fullName>
        <ecNumber evidence="9">7.1.1.-</ecNumber>
    </recommendedName>
    <alternativeName>
        <fullName evidence="9">NADH dehydrogenase I subunit K</fullName>
    </alternativeName>
    <alternativeName>
        <fullName evidence="9">NDH-1 subunit K</fullName>
    </alternativeName>
</protein>
<dbReference type="NCBIfam" id="NF004323">
    <property type="entry name" value="PRK05715.1-5"/>
    <property type="match status" value="1"/>
</dbReference>
<comment type="subcellular location">
    <subcellularLocation>
        <location evidence="9">Cell membrane</location>
        <topology evidence="9">Multi-pass membrane protein</topology>
    </subcellularLocation>
    <subcellularLocation>
        <location evidence="1">Membrane</location>
        <topology evidence="1">Multi-pass membrane protein</topology>
    </subcellularLocation>
</comment>
<feature type="transmembrane region" description="Helical" evidence="9">
    <location>
        <begin position="62"/>
        <end position="87"/>
    </location>
</feature>
<keyword evidence="4 9" id="KW-0812">Transmembrane</keyword>
<comment type="subunit">
    <text evidence="9">NDH-1 is composed of 14 different subunits. Subunits NuoA, H, J, K, L, M, N constitute the membrane sector of the complex.</text>
</comment>
<evidence type="ECO:0000256" key="6">
    <source>
        <dbReference type="ARBA" id="ARBA00022989"/>
    </source>
</evidence>
<dbReference type="Pfam" id="PF00420">
    <property type="entry name" value="Oxidored_q2"/>
    <property type="match status" value="1"/>
</dbReference>
<evidence type="ECO:0000256" key="9">
    <source>
        <dbReference type="HAMAP-Rule" id="MF_01456"/>
    </source>
</evidence>
<dbReference type="InterPro" id="IPR001133">
    <property type="entry name" value="NADH_UbQ_OxRdtase_chain4L/K"/>
</dbReference>
<gene>
    <name evidence="9" type="primary">nuoK</name>
    <name evidence="10" type="ORF">VP91_00012720</name>
</gene>
<keyword evidence="8 9" id="KW-0472">Membrane</keyword>
<keyword evidence="6 9" id="KW-1133">Transmembrane helix</keyword>
<dbReference type="NCBIfam" id="NF004320">
    <property type="entry name" value="PRK05715.1-2"/>
    <property type="match status" value="1"/>
</dbReference>
<keyword evidence="11" id="KW-1185">Reference proteome</keyword>
<accession>A0ABX1T1Y6</accession>
<keyword evidence="3 9" id="KW-0813">Transport</keyword>
<keyword evidence="5 9" id="KW-1278">Translocase</keyword>
<feature type="transmembrane region" description="Helical" evidence="9">
    <location>
        <begin position="33"/>
        <end position="56"/>
    </location>
</feature>
<comment type="caution">
    <text evidence="10">The sequence shown here is derived from an EMBL/GenBank/DDBJ whole genome shotgun (WGS) entry which is preliminary data.</text>
</comment>
<dbReference type="NCBIfam" id="NF004321">
    <property type="entry name" value="PRK05715.1-3"/>
    <property type="match status" value="1"/>
</dbReference>
<proteinExistence type="inferred from homology"/>
<name>A0ABX1T1Y6_PELUQ</name>
<dbReference type="Gene3D" id="1.10.287.3510">
    <property type="match status" value="1"/>
</dbReference>
<keyword evidence="7 9" id="KW-0520">NAD</keyword>
<keyword evidence="9" id="KW-1003">Cell membrane</keyword>
<keyword evidence="9" id="KW-0874">Quinone</keyword>
<evidence type="ECO:0000256" key="2">
    <source>
        <dbReference type="ARBA" id="ARBA00010519"/>
    </source>
</evidence>
<dbReference type="PANTHER" id="PTHR11434:SF21">
    <property type="entry name" value="NADH DEHYDROGENASE SUBUNIT 4L-RELATED"/>
    <property type="match status" value="1"/>
</dbReference>
<evidence type="ECO:0000313" key="11">
    <source>
        <dbReference type="Proteomes" id="UP001166004"/>
    </source>
</evidence>
<feature type="transmembrane region" description="Helical" evidence="9">
    <location>
        <begin position="6"/>
        <end position="26"/>
    </location>
</feature>
<evidence type="ECO:0000256" key="4">
    <source>
        <dbReference type="ARBA" id="ARBA00022692"/>
    </source>
</evidence>